<feature type="domain" description="RapA2 cadherin-like" evidence="1">
    <location>
        <begin position="1793"/>
        <end position="1866"/>
    </location>
</feature>
<dbReference type="NCBIfam" id="TIGR01965">
    <property type="entry name" value="VCBS_repeat"/>
    <property type="match status" value="20"/>
</dbReference>
<feature type="domain" description="RapA2 cadherin-like" evidence="1">
    <location>
        <begin position="1143"/>
        <end position="1218"/>
    </location>
</feature>
<feature type="domain" description="RapA2 cadherin-like" evidence="1">
    <location>
        <begin position="63"/>
        <end position="138"/>
    </location>
</feature>
<proteinExistence type="predicted"/>
<feature type="domain" description="RapA2 cadherin-like" evidence="1">
    <location>
        <begin position="711"/>
        <end position="786"/>
    </location>
</feature>
<feature type="domain" description="RapA2 cadherin-like" evidence="1">
    <location>
        <begin position="1359"/>
        <end position="1434"/>
    </location>
</feature>
<dbReference type="InterPro" id="IPR040853">
    <property type="entry name" value="RapA2_cadherin-like"/>
</dbReference>
<feature type="domain" description="RapA2 cadherin-like" evidence="1">
    <location>
        <begin position="1685"/>
        <end position="1758"/>
    </location>
</feature>
<sequence>MPGNPVFIAQPSVAGTYGTFTLAADGAWTYTANNAQTAIQQLGAGQTLTDSFTATSADGSASQTVTVTITGTNDVPEIGGVATAAVTEDVNVTSGNLTSGGTLTIADVDAGQSSFIAQPSVAGTYGTFTLAANGAWTYTANNAQTAIQQLGAGQTLTDSFTATSADGSASQTVTVTITGTNDVPEIGGVATAAVTEDTNVANNNLTSGGTLTIADVDAGQSSFIAQPSVAGTYGTFTLAADGAWTYTANNAQTAIQQLGAGQTLTDSFTATSLDGTATKLVTVTIQGTNDVPVIAGVSTGTVTEDANVANNNVTSGGTLTIADVDAGQSSFIAQPSVAGTYGTFTLAADGAWTYTANNAQTAIQQLGAGQTLTDSFTATSLDGTATKLVTVTIQGTNDVPVIAGVSTGTVSEDVNVTSGNLTSGGTLTIADVDAGQSSFIAQPSVAGTYGTFTLAANGVWTYTANNAQAAIQQLGAGQTLTDSFTATSADGSASQTVTVTITGTNDVPEIGGVATAAITEDVNVTSGNLSSGGTLTIADVDAGQSSFIAQPSVAGTYGTFTLAANGAWTYTANNAQTAIQQLGAGQTLTDSFTATSADGSASQTVTVTITGTNDVPEIGGVATAAVTEDANVANNNLASSGTLTIADVDAGQSSFIAQPSVAGTYGTFTLAANGAWTYTANNAQTAIQQLGAGQTLTDSFTATSADGSASQTVTVTITGTNDVPEIGGVATAAVTEDTNVANNNLTSGGTLTIADVDAGQSSFIAQPSVAGTYGTFTLAADGAWTYTANNAQTAIQQLGAGQTLTDSFTATSLDGTATKLVTVTIQGTNDVPVIAGVSTGTVTEDANVANNNVTSGGTLTIADVDAGQSSFIAQPSVAGTYGTFTLAADGAWTYTANNAQTAIQQLGAGQTLTDSFTATSLDGTATKLVTVTIQGTNDVPVIAGVSTGTVSEDVNVTSGNLTSGGTLTIADVDAGQSSFIAQPSVAGTYGTFTLAANGVWTYTANNAQAAIQQLGAGQTLTDSFTATSADGSASQTVTVTITGTNDVPEIGGVATAAITEDVNVTSGNLSSGGTLTIADVDAGQSSFIAQPSVAGTYGTFTLAANGAWTYTANNAQTAIQQLGAGQTLTDSFTATSADGSASQTVTVTITGTNDVPEIGGVATAAVTEDANVANNNLASSGTLTIADVDAGQSSFIAQPSVAGTYGTFTLAANGAWTYTANNAQTAIQQLGAGQTLTDSFTATSADGSASQTVTVTITGTNDVPEIGGVATAAVTEDTNVANNNLTSGGTLTIADVDAGQSSFIAQPSVAGTYGTFTLAADGAWTYTANNEQTAIQQLGAGQTLTDSFTATSADGSASQTVTVTIQGTNDVPVIAGVSTGTVTEDANVTSGNLSSGGTLTIADVDAGQSSFIAQPSVAGTYGTFTLAANGAWTYTANNAQTAIQQLGAGQTLTDSFTATSADGSASQTVTVTIQGTNDVPVIAGVSTGTVSEDVNVTSGNLTSGGTLTIADVDAGQSSFIAQPSVAGTYGTFTLAADGAWTYTANNAQTAIQQLGAGQTLTDSFTATSLDGTATQVVTVTIQGINDVPVIAGVSTGTVTEDANVTSGSLASSGTLTIADVDAGQSSFIAQPSVAGTYGTFTLAANGAWTYTANNAQAAIQQLGAGQTLTDSFTATSLDGTATKLVTVTIQGTNDVPVIAGVSTGTVTEDANVTSGSLASSGTLTIADVDAGQSSFIAQPSVAGTYGTFTLAANGAWTYTANNAQAAIQQLGAGQTLTDSFTATSLDGTATKLVTVTIQGTNDVPVIAGVSTGTVTEDANVANNNLTSGGTLTIADIDAGQSSFIAQPSVTGTYGTFTLAANGAWTYTANNAQAAIQQLGAGQTLTDSFTATSLDGTATKLVTVTIQGTNDVPVIAGVSTGTVTEDANVANNNLTSGGTLTIADVDAGQSSFIAQPSVAGTYGTFTLAANGAWTYTANNAQAAIQQLGAGQTLTDSFTATSLDGTATKVVTVTIQGTNDVPVIAGVSTGTVTEDANVTSGNLASSGTLTIADVDAGQSSFIAQPSVAGTYGTFTLAANGAWTYTANNAQTAIQQLGLAKR</sequence>
<feature type="domain" description="RapA2 cadherin-like" evidence="1">
    <location>
        <begin position="2008"/>
        <end position="2082"/>
    </location>
</feature>
<dbReference type="InterPro" id="IPR010221">
    <property type="entry name" value="VCBS_dom"/>
</dbReference>
<name>A0A2X1QVE1_9GAMM</name>
<feature type="domain" description="RapA2 cadherin-like" evidence="1">
    <location>
        <begin position="1251"/>
        <end position="1326"/>
    </location>
</feature>
<organism evidence="2 3">
    <name type="scientific">Legionella feeleii</name>
    <dbReference type="NCBI Taxonomy" id="453"/>
    <lineage>
        <taxon>Bacteria</taxon>
        <taxon>Pseudomonadati</taxon>
        <taxon>Pseudomonadota</taxon>
        <taxon>Gammaproteobacteria</taxon>
        <taxon>Legionellales</taxon>
        <taxon>Legionellaceae</taxon>
        <taxon>Legionella</taxon>
    </lineage>
</organism>
<feature type="domain" description="RapA2 cadherin-like" evidence="1">
    <location>
        <begin position="495"/>
        <end position="570"/>
    </location>
</feature>
<feature type="domain" description="RapA2 cadherin-like" evidence="1">
    <location>
        <begin position="1467"/>
        <end position="1542"/>
    </location>
</feature>
<feature type="domain" description="RapA2 cadherin-like" evidence="1">
    <location>
        <begin position="171"/>
        <end position="246"/>
    </location>
</feature>
<dbReference type="Proteomes" id="UP000251942">
    <property type="component" value="Unassembled WGS sequence"/>
</dbReference>
<dbReference type="PANTHER" id="PTHR14139">
    <property type="entry name" value="CALSYNTENIN"/>
    <property type="match status" value="1"/>
</dbReference>
<feature type="domain" description="RapA2 cadherin-like" evidence="1">
    <location>
        <begin position="1901"/>
        <end position="1974"/>
    </location>
</feature>
<feature type="domain" description="RapA2 cadherin-like" evidence="1">
    <location>
        <begin position="281"/>
        <end position="354"/>
    </location>
</feature>
<gene>
    <name evidence="2" type="ORF">NCTC12022_02843</name>
</gene>
<dbReference type="PANTHER" id="PTHR14139:SF2">
    <property type="entry name" value="CALSYNTENIN-1"/>
    <property type="match status" value="1"/>
</dbReference>
<feature type="domain" description="RapA2 cadherin-like" evidence="1">
    <location>
        <begin position="1035"/>
        <end position="1110"/>
    </location>
</feature>
<evidence type="ECO:0000313" key="3">
    <source>
        <dbReference type="Proteomes" id="UP000251942"/>
    </source>
</evidence>
<reference evidence="2 3" key="1">
    <citation type="submission" date="2018-06" db="EMBL/GenBank/DDBJ databases">
        <authorList>
            <consortium name="Pathogen Informatics"/>
            <person name="Doyle S."/>
        </authorList>
    </citation>
    <scope>NUCLEOTIDE SEQUENCE [LARGE SCALE GENOMIC DNA]</scope>
    <source>
        <strain evidence="2 3">NCTC12022</strain>
    </source>
</reference>
<accession>A0A2X1QVE1</accession>
<feature type="domain" description="RapA2 cadherin-like" evidence="1">
    <location>
        <begin position="389"/>
        <end position="462"/>
    </location>
</feature>
<evidence type="ECO:0000313" key="2">
    <source>
        <dbReference type="EMBL" id="SPX62086.1"/>
    </source>
</evidence>
<feature type="domain" description="RapA2 cadherin-like" evidence="1">
    <location>
        <begin position="929"/>
        <end position="1002"/>
    </location>
</feature>
<dbReference type="EMBL" id="UASS01000034">
    <property type="protein sequence ID" value="SPX62086.1"/>
    <property type="molecule type" value="Genomic_DNA"/>
</dbReference>
<feature type="domain" description="RapA2 cadherin-like" evidence="1">
    <location>
        <begin position="603"/>
        <end position="678"/>
    </location>
</feature>
<feature type="domain" description="RapA2 cadherin-like" evidence="1">
    <location>
        <begin position="1576"/>
        <end position="1650"/>
    </location>
</feature>
<dbReference type="Pfam" id="PF17803">
    <property type="entry name" value="Cadherin_4"/>
    <property type="match status" value="19"/>
</dbReference>
<feature type="domain" description="RapA2 cadherin-like" evidence="1">
    <location>
        <begin position="821"/>
        <end position="894"/>
    </location>
</feature>
<protein>
    <submittedName>
        <fullName evidence="2">VCBS repeat</fullName>
    </submittedName>
</protein>
<dbReference type="InterPro" id="IPR013783">
    <property type="entry name" value="Ig-like_fold"/>
</dbReference>
<evidence type="ECO:0000259" key="1">
    <source>
        <dbReference type="Pfam" id="PF17803"/>
    </source>
</evidence>
<dbReference type="Gene3D" id="2.60.40.10">
    <property type="entry name" value="Immunoglobulins"/>
    <property type="match status" value="20"/>
</dbReference>